<reference evidence="1 2" key="1">
    <citation type="journal article" date="2013" name="BMC Genomics">
        <title>Reconstruction of the lipid metabolism for the microalga Monoraphidium neglectum from its genome sequence reveals characteristics suitable for biofuel production.</title>
        <authorList>
            <person name="Bogen C."/>
            <person name="Al-Dilaimi A."/>
            <person name="Albersmeier A."/>
            <person name="Wichmann J."/>
            <person name="Grundmann M."/>
            <person name="Rupp O."/>
            <person name="Lauersen K.J."/>
            <person name="Blifernez-Klassen O."/>
            <person name="Kalinowski J."/>
            <person name="Goesmann A."/>
            <person name="Mussgnug J.H."/>
            <person name="Kruse O."/>
        </authorList>
    </citation>
    <scope>NUCLEOTIDE SEQUENCE [LARGE SCALE GENOMIC DNA]</scope>
    <source>
        <strain evidence="1 2">SAG 48.87</strain>
    </source>
</reference>
<accession>A0A0D2MTV0</accession>
<organism evidence="1 2">
    <name type="scientific">Monoraphidium neglectum</name>
    <dbReference type="NCBI Taxonomy" id="145388"/>
    <lineage>
        <taxon>Eukaryota</taxon>
        <taxon>Viridiplantae</taxon>
        <taxon>Chlorophyta</taxon>
        <taxon>core chlorophytes</taxon>
        <taxon>Chlorophyceae</taxon>
        <taxon>CS clade</taxon>
        <taxon>Sphaeropleales</taxon>
        <taxon>Selenastraceae</taxon>
        <taxon>Monoraphidium</taxon>
    </lineage>
</organism>
<dbReference type="GeneID" id="25736923"/>
<dbReference type="KEGG" id="mng:MNEG_4045"/>
<dbReference type="AlphaFoldDB" id="A0A0D2MTV0"/>
<evidence type="ECO:0000313" key="1">
    <source>
        <dbReference type="EMBL" id="KIZ03917.1"/>
    </source>
</evidence>
<dbReference type="Proteomes" id="UP000054498">
    <property type="component" value="Unassembled WGS sequence"/>
</dbReference>
<evidence type="ECO:0000313" key="2">
    <source>
        <dbReference type="Proteomes" id="UP000054498"/>
    </source>
</evidence>
<name>A0A0D2MTV0_9CHLO</name>
<dbReference type="EMBL" id="KK100759">
    <property type="protein sequence ID" value="KIZ03917.1"/>
    <property type="molecule type" value="Genomic_DNA"/>
</dbReference>
<feature type="non-terminal residue" evidence="1">
    <location>
        <position position="194"/>
    </location>
</feature>
<gene>
    <name evidence="1" type="ORF">MNEG_4045</name>
</gene>
<proteinExistence type="predicted"/>
<sequence>MRTQALTELVSTTDDVRRLRSAADAIRALVPIGGTAPRARTLQLARCAGLIAALVAAQDPDHAVKDNMTLRIQLASALNNLMAASSDAVTLATARRSGCARCGGGNCGGRLRCVAELYLLNLQACSFLIGDSEPDEAAVEYATSAMIGLSAIHKWEPDCLPGAAVAAARRAPGGAAGMARAFALLLTPRPTPRG</sequence>
<dbReference type="RefSeq" id="XP_013902936.1">
    <property type="nucleotide sequence ID" value="XM_014047482.1"/>
</dbReference>
<keyword evidence="2" id="KW-1185">Reference proteome</keyword>
<protein>
    <submittedName>
        <fullName evidence="1">Uncharacterized protein</fullName>
    </submittedName>
</protein>